<accession>A0A556CQE3</accession>
<sequence>MSTLIYPIRPQTFPRGPGRIVERTTTTTREIFLDDARATMLRAGPASPRGPEMAAQPQSSPSDMRLRGLSRAMIRLGVWLIEAGRRHALRPAARADEIARRLEDAKDRDMRHFIGPPN</sequence>
<name>A0A556CQE3_BREAU</name>
<dbReference type="Proteomes" id="UP000316406">
    <property type="component" value="Unassembled WGS sequence"/>
</dbReference>
<feature type="region of interest" description="Disordered" evidence="1">
    <location>
        <begin position="42"/>
        <end position="64"/>
    </location>
</feature>
<keyword evidence="3" id="KW-1185">Reference proteome</keyword>
<dbReference type="AlphaFoldDB" id="A0A556CQE3"/>
<dbReference type="RefSeq" id="WP_143920582.1">
    <property type="nucleotide sequence ID" value="NZ_VLTK01000001.1"/>
</dbReference>
<dbReference type="OrthoDB" id="4808121at2"/>
<protein>
    <submittedName>
        <fullName evidence="2">Uncharacterized protein</fullName>
    </submittedName>
</protein>
<gene>
    <name evidence="2" type="ORF">FO013_00790</name>
</gene>
<proteinExistence type="predicted"/>
<dbReference type="EMBL" id="VLTK01000001">
    <property type="protein sequence ID" value="TSI19536.1"/>
    <property type="molecule type" value="Genomic_DNA"/>
</dbReference>
<organism evidence="2 3">
    <name type="scientific">Brevibacterium aurantiacum</name>
    <dbReference type="NCBI Taxonomy" id="273384"/>
    <lineage>
        <taxon>Bacteria</taxon>
        <taxon>Bacillati</taxon>
        <taxon>Actinomycetota</taxon>
        <taxon>Actinomycetes</taxon>
        <taxon>Micrococcales</taxon>
        <taxon>Brevibacteriaceae</taxon>
        <taxon>Brevibacterium</taxon>
    </lineage>
</organism>
<evidence type="ECO:0000256" key="1">
    <source>
        <dbReference type="SAM" id="MobiDB-lite"/>
    </source>
</evidence>
<evidence type="ECO:0000313" key="2">
    <source>
        <dbReference type="EMBL" id="TSI19536.1"/>
    </source>
</evidence>
<comment type="caution">
    <text evidence="2">The sequence shown here is derived from an EMBL/GenBank/DDBJ whole genome shotgun (WGS) entry which is preliminary data.</text>
</comment>
<reference evidence="2 3" key="1">
    <citation type="submission" date="2019-07" db="EMBL/GenBank/DDBJ databases">
        <title>Draft genome sequence of Brevibacterium aurantiacum XU54 isolated from Xinjiang China.</title>
        <authorList>
            <person name="Xu X."/>
        </authorList>
    </citation>
    <scope>NUCLEOTIDE SEQUENCE [LARGE SCALE GENOMIC DNA]</scope>
    <source>
        <strain evidence="2 3">XU54</strain>
    </source>
</reference>
<evidence type="ECO:0000313" key="3">
    <source>
        <dbReference type="Proteomes" id="UP000316406"/>
    </source>
</evidence>